<dbReference type="PROSITE" id="PS50025">
    <property type="entry name" value="LAM_G_DOMAIN"/>
    <property type="match status" value="3"/>
</dbReference>
<dbReference type="AlphaFoldDB" id="A0A8K0JUC7"/>
<feature type="compositionally biased region" description="Polar residues" evidence="3">
    <location>
        <begin position="661"/>
        <end position="671"/>
    </location>
</feature>
<evidence type="ECO:0000256" key="2">
    <source>
        <dbReference type="PROSITE-ProRule" id="PRU00076"/>
    </source>
</evidence>
<dbReference type="Pfam" id="PF02210">
    <property type="entry name" value="Laminin_G_2"/>
    <property type="match status" value="2"/>
</dbReference>
<dbReference type="PROSITE" id="PS50026">
    <property type="entry name" value="EGF_3"/>
    <property type="match status" value="1"/>
</dbReference>
<sequence length="718" mass="76520">MTIAAFKAHRNNLRPFITFPFKGLFSRITFREPLFVGGPGNTTGLLGGGGDEDGSGATKLPTDSGFKGCVRALEVNGKAFRFASEDSTGRHGDAIKGFDVDECEVGGDGENNCNKQDGNGSGCTGMTDSAATDTDDGPIGPCPTNRDPAEIQCKGPVIHVPSFNGTSFLQHPGLGTSSVSSWLEIEITFKPLSLDGLILYNGRQGDGVGDFVSLHLSEGILIFTFDLGTGSAHIRSTTPVTLGKWHEARISRTGRLAFLSVDGSPANKAMTPGAFTQLSLGPKHPLYIGGVPTDHTDLISPKVMYHHSETIYTEDDGLGVNGSGTAAVTSFVGCIQKVVVNNRVLDLVMGAQAGVNIGSCPHPCQSGPCPHGAICVPQKEFYSCECHSGLPGRGTECGGDQLVAEDDDEEEEDAVEEEGEEEREDEGEGGDGPLADPLLGRRRRMREGGGNNAAGAKTEETVWQENDVNKGEVTEREDSSAVPGFNGNSYLHYSDVDTIKKIVNYKIDINMRFKTTSESGVLLWSGQRGGGITHHPPSGQSGDFLALGLRNGYLHLRFNLGSGEVELEYNSTRVNDGLWHRVRATRNEQEGTIAVDSGQVVSKRAPGRLRQLNTNTGLYVGGVKDVEKWTQGRYTSGVLGCISDLVLDGESPLPLPLPPKSSASMTTGTVHHNTRLRKEGSSQILRKSSDSTESSHMLPSHFSTPSLSVVGHNILSCH</sequence>
<evidence type="ECO:0000259" key="5">
    <source>
        <dbReference type="PROSITE" id="PS50026"/>
    </source>
</evidence>
<reference evidence="6" key="1">
    <citation type="submission" date="2013-04" db="EMBL/GenBank/DDBJ databases">
        <authorList>
            <person name="Qu J."/>
            <person name="Murali S.C."/>
            <person name="Bandaranaike D."/>
            <person name="Bellair M."/>
            <person name="Blankenburg K."/>
            <person name="Chao H."/>
            <person name="Dinh H."/>
            <person name="Doddapaneni H."/>
            <person name="Downs B."/>
            <person name="Dugan-Rocha S."/>
            <person name="Elkadiri S."/>
            <person name="Gnanaolivu R.D."/>
            <person name="Hernandez B."/>
            <person name="Javaid M."/>
            <person name="Jayaseelan J.C."/>
            <person name="Lee S."/>
            <person name="Li M."/>
            <person name="Ming W."/>
            <person name="Munidasa M."/>
            <person name="Muniz J."/>
            <person name="Nguyen L."/>
            <person name="Ongeri F."/>
            <person name="Osuji N."/>
            <person name="Pu L.-L."/>
            <person name="Puazo M."/>
            <person name="Qu C."/>
            <person name="Quiroz J."/>
            <person name="Raj R."/>
            <person name="Weissenberger G."/>
            <person name="Xin Y."/>
            <person name="Zou X."/>
            <person name="Han Y."/>
            <person name="Richards S."/>
            <person name="Worley K."/>
            <person name="Muzny D."/>
            <person name="Gibbs R."/>
        </authorList>
    </citation>
    <scope>NUCLEOTIDE SEQUENCE</scope>
    <source>
        <strain evidence="6">Sampled in the wild</strain>
    </source>
</reference>
<accession>A0A8K0JUC7</accession>
<evidence type="ECO:0000313" key="6">
    <source>
        <dbReference type="EMBL" id="KAG8222060.1"/>
    </source>
</evidence>
<dbReference type="PANTHER" id="PTHR15036">
    <property type="entry name" value="PIKACHURIN-LIKE PROTEIN"/>
    <property type="match status" value="1"/>
</dbReference>
<feature type="compositionally biased region" description="Polar residues" evidence="3">
    <location>
        <begin position="111"/>
        <end position="132"/>
    </location>
</feature>
<dbReference type="CDD" id="cd00053">
    <property type="entry name" value="EGF"/>
    <property type="match status" value="1"/>
</dbReference>
<feature type="region of interest" description="Disordered" evidence="3">
    <location>
        <begin position="397"/>
        <end position="487"/>
    </location>
</feature>
<keyword evidence="7" id="KW-1185">Reference proteome</keyword>
<dbReference type="InterPro" id="IPR001791">
    <property type="entry name" value="Laminin_G"/>
</dbReference>
<feature type="compositionally biased region" description="Basic and acidic residues" evidence="3">
    <location>
        <begin position="467"/>
        <end position="479"/>
    </location>
</feature>
<feature type="compositionally biased region" description="Acidic residues" evidence="3">
    <location>
        <begin position="403"/>
        <end position="429"/>
    </location>
</feature>
<feature type="domain" description="Laminin G" evidence="4">
    <location>
        <begin position="1"/>
        <end position="103"/>
    </location>
</feature>
<dbReference type="InterPro" id="IPR000742">
    <property type="entry name" value="EGF"/>
</dbReference>
<proteinExistence type="predicted"/>
<dbReference type="GO" id="GO:0016020">
    <property type="term" value="C:membrane"/>
    <property type="evidence" value="ECO:0007669"/>
    <property type="project" value="UniProtKB-SubCell"/>
</dbReference>
<name>A0A8K0JUC7_LADFU</name>
<dbReference type="SUPFAM" id="SSF49899">
    <property type="entry name" value="Concanavalin A-like lectins/glucanases"/>
    <property type="match status" value="2"/>
</dbReference>
<evidence type="ECO:0000256" key="1">
    <source>
        <dbReference type="ARBA" id="ARBA00023157"/>
    </source>
</evidence>
<comment type="caution">
    <text evidence="2">Lacks conserved residue(s) required for the propagation of feature annotation.</text>
</comment>
<dbReference type="EMBL" id="KZ308122">
    <property type="protein sequence ID" value="KAG8222060.1"/>
    <property type="molecule type" value="Genomic_DNA"/>
</dbReference>
<feature type="domain" description="Laminin G" evidence="4">
    <location>
        <begin position="158"/>
        <end position="360"/>
    </location>
</feature>
<feature type="region of interest" description="Disordered" evidence="3">
    <location>
        <begin position="111"/>
        <end position="138"/>
    </location>
</feature>
<dbReference type="OrthoDB" id="10014052at2759"/>
<evidence type="ECO:0000256" key="3">
    <source>
        <dbReference type="SAM" id="MobiDB-lite"/>
    </source>
</evidence>
<organism evidence="6 7">
    <name type="scientific">Ladona fulva</name>
    <name type="common">Scarce chaser dragonfly</name>
    <name type="synonym">Libellula fulva</name>
    <dbReference type="NCBI Taxonomy" id="123851"/>
    <lineage>
        <taxon>Eukaryota</taxon>
        <taxon>Metazoa</taxon>
        <taxon>Ecdysozoa</taxon>
        <taxon>Arthropoda</taxon>
        <taxon>Hexapoda</taxon>
        <taxon>Insecta</taxon>
        <taxon>Pterygota</taxon>
        <taxon>Palaeoptera</taxon>
        <taxon>Odonata</taxon>
        <taxon>Epiprocta</taxon>
        <taxon>Anisoptera</taxon>
        <taxon>Libelluloidea</taxon>
        <taxon>Libellulidae</taxon>
        <taxon>Ladona</taxon>
    </lineage>
</organism>
<dbReference type="PANTHER" id="PTHR15036:SF85">
    <property type="entry name" value="SP2353, ISOFORM A"/>
    <property type="match status" value="1"/>
</dbReference>
<gene>
    <name evidence="6" type="ORF">J437_LFUL000504</name>
</gene>
<reference evidence="6" key="2">
    <citation type="submission" date="2017-10" db="EMBL/GenBank/DDBJ databases">
        <title>Ladona fulva Genome sequencing and assembly.</title>
        <authorList>
            <person name="Murali S."/>
            <person name="Richards S."/>
            <person name="Bandaranaike D."/>
            <person name="Bellair M."/>
            <person name="Blankenburg K."/>
            <person name="Chao H."/>
            <person name="Dinh H."/>
            <person name="Doddapaneni H."/>
            <person name="Dugan-Rocha S."/>
            <person name="Elkadiri S."/>
            <person name="Gnanaolivu R."/>
            <person name="Hernandez B."/>
            <person name="Skinner E."/>
            <person name="Javaid M."/>
            <person name="Lee S."/>
            <person name="Li M."/>
            <person name="Ming W."/>
            <person name="Munidasa M."/>
            <person name="Muniz J."/>
            <person name="Nguyen L."/>
            <person name="Hughes D."/>
            <person name="Osuji N."/>
            <person name="Pu L.-L."/>
            <person name="Puazo M."/>
            <person name="Qu C."/>
            <person name="Quiroz J."/>
            <person name="Raj R."/>
            <person name="Weissenberger G."/>
            <person name="Xin Y."/>
            <person name="Zou X."/>
            <person name="Han Y."/>
            <person name="Worley K."/>
            <person name="Muzny D."/>
            <person name="Gibbs R."/>
        </authorList>
    </citation>
    <scope>NUCLEOTIDE SEQUENCE</scope>
    <source>
        <strain evidence="6">Sampled in the wild</strain>
    </source>
</reference>
<protein>
    <submittedName>
        <fullName evidence="6">Uncharacterized protein</fullName>
    </submittedName>
</protein>
<evidence type="ECO:0000313" key="7">
    <source>
        <dbReference type="Proteomes" id="UP000792457"/>
    </source>
</evidence>
<dbReference type="Gene3D" id="2.60.120.200">
    <property type="match status" value="2"/>
</dbReference>
<dbReference type="InterPro" id="IPR013320">
    <property type="entry name" value="ConA-like_dom_sf"/>
</dbReference>
<dbReference type="CDD" id="cd00110">
    <property type="entry name" value="LamG"/>
    <property type="match status" value="2"/>
</dbReference>
<keyword evidence="2" id="KW-0245">EGF-like domain</keyword>
<feature type="region of interest" description="Disordered" evidence="3">
    <location>
        <begin position="656"/>
        <end position="699"/>
    </location>
</feature>
<dbReference type="SMART" id="SM00282">
    <property type="entry name" value="LamG"/>
    <property type="match status" value="2"/>
</dbReference>
<evidence type="ECO:0000259" key="4">
    <source>
        <dbReference type="PROSITE" id="PS50025"/>
    </source>
</evidence>
<keyword evidence="1" id="KW-1015">Disulfide bond</keyword>
<dbReference type="Proteomes" id="UP000792457">
    <property type="component" value="Unassembled WGS sequence"/>
</dbReference>
<dbReference type="InterPro" id="IPR050372">
    <property type="entry name" value="Neurexin-related_CASP"/>
</dbReference>
<feature type="domain" description="Laminin G" evidence="4">
    <location>
        <begin position="480"/>
        <end position="669"/>
    </location>
</feature>
<feature type="compositionally biased region" description="Polar residues" evidence="3">
    <location>
        <begin position="681"/>
        <end position="699"/>
    </location>
</feature>
<comment type="caution">
    <text evidence="6">The sequence shown here is derived from an EMBL/GenBank/DDBJ whole genome shotgun (WGS) entry which is preliminary data.</text>
</comment>
<feature type="domain" description="EGF-like" evidence="5">
    <location>
        <begin position="361"/>
        <end position="396"/>
    </location>
</feature>